<protein>
    <recommendedName>
        <fullName evidence="1">Sm domain-containing protein</fullName>
    </recommendedName>
</protein>
<dbReference type="InterPro" id="IPR052840">
    <property type="entry name" value="U7_snRNA_Sm-like"/>
</dbReference>
<dbReference type="eggNOG" id="KOG3428">
    <property type="taxonomic scope" value="Eukaryota"/>
</dbReference>
<dbReference type="RefSeq" id="XP_005176995.2">
    <property type="nucleotide sequence ID" value="XM_005176938.4"/>
</dbReference>
<dbReference type="Gene3D" id="2.30.30.100">
    <property type="match status" value="1"/>
</dbReference>
<dbReference type="CDD" id="cd01733">
    <property type="entry name" value="LSm10"/>
    <property type="match status" value="1"/>
</dbReference>
<dbReference type="AlphaFoldDB" id="A0A1I8NEX1"/>
<dbReference type="VEuPathDB" id="VectorBase:MDOMA2_001325"/>
<gene>
    <name evidence="2" type="primary">101892086</name>
</gene>
<accession>A0A1I8NEX1</accession>
<dbReference type="Pfam" id="PF01423">
    <property type="entry name" value="LSM"/>
    <property type="match status" value="1"/>
</dbReference>
<reference evidence="2" key="1">
    <citation type="submission" date="2020-05" db="UniProtKB">
        <authorList>
            <consortium name="EnsemblMetazoa"/>
        </authorList>
    </citation>
    <scope>IDENTIFICATION</scope>
    <source>
        <strain evidence="2">Aabys</strain>
    </source>
</reference>
<dbReference type="OrthoDB" id="10256176at2759"/>
<dbReference type="InterPro" id="IPR001163">
    <property type="entry name" value="Sm_dom_euk/arc"/>
</dbReference>
<evidence type="ECO:0000313" key="2">
    <source>
        <dbReference type="EnsemblMetazoa" id="MDOA014489-PA"/>
    </source>
</evidence>
<dbReference type="STRING" id="7370.A0A1I8NEX1"/>
<dbReference type="PANTHER" id="PTHR21196:SF1">
    <property type="entry name" value="U7 SNRNA-ASSOCIATED SM-LIKE PROTEIN LSM10"/>
    <property type="match status" value="1"/>
</dbReference>
<dbReference type="KEGG" id="mde:101892086"/>
<proteinExistence type="predicted"/>
<name>A0A1I8NEX1_MUSDO</name>
<dbReference type="VEuPathDB" id="VectorBase:MDOA014489"/>
<feature type="domain" description="Sm" evidence="1">
    <location>
        <begin position="23"/>
        <end position="74"/>
    </location>
</feature>
<dbReference type="GO" id="GO:0071209">
    <property type="term" value="F:U7 snRNA binding"/>
    <property type="evidence" value="ECO:0007669"/>
    <property type="project" value="TreeGrafter"/>
</dbReference>
<dbReference type="GO" id="GO:0071208">
    <property type="term" value="F:histone pre-mRNA DCP binding"/>
    <property type="evidence" value="ECO:0007669"/>
    <property type="project" value="TreeGrafter"/>
</dbReference>
<dbReference type="SUPFAM" id="SSF50182">
    <property type="entry name" value="Sm-like ribonucleoproteins"/>
    <property type="match status" value="1"/>
</dbReference>
<dbReference type="GO" id="GO:0006398">
    <property type="term" value="P:mRNA 3'-end processing by stem-loop binding and cleavage"/>
    <property type="evidence" value="ECO:0007669"/>
    <property type="project" value="TreeGrafter"/>
</dbReference>
<dbReference type="PANTHER" id="PTHR21196">
    <property type="entry name" value="U7 SNRNA-ASSOCIATED SM-LIKE PROTEIN LSM10"/>
    <property type="match status" value="1"/>
</dbReference>
<dbReference type="GO" id="GO:0071254">
    <property type="term" value="C:cytoplasmic U snRNP body"/>
    <property type="evidence" value="ECO:0007669"/>
    <property type="project" value="TreeGrafter"/>
</dbReference>
<sequence length="140" mass="16160">MQQFSRKENFLIANTLNCVPFLLQGHSVLIDLRNECSVAGVIDNADGHMNIHLSNAVFINRMGQQVAFDQFMVHERMIRQIHLPPDVDVAGDIRNWCDKGCLKKPLRSNLGPKGKRTFKQKRAQERHKEILQELEKKRAE</sequence>
<dbReference type="GO" id="GO:0016604">
    <property type="term" value="C:nuclear body"/>
    <property type="evidence" value="ECO:0007669"/>
    <property type="project" value="TreeGrafter"/>
</dbReference>
<organism evidence="2">
    <name type="scientific">Musca domestica</name>
    <name type="common">House fly</name>
    <dbReference type="NCBI Taxonomy" id="7370"/>
    <lineage>
        <taxon>Eukaryota</taxon>
        <taxon>Metazoa</taxon>
        <taxon>Ecdysozoa</taxon>
        <taxon>Arthropoda</taxon>
        <taxon>Hexapoda</taxon>
        <taxon>Insecta</taxon>
        <taxon>Pterygota</taxon>
        <taxon>Neoptera</taxon>
        <taxon>Endopterygota</taxon>
        <taxon>Diptera</taxon>
        <taxon>Brachycera</taxon>
        <taxon>Muscomorpha</taxon>
        <taxon>Muscoidea</taxon>
        <taxon>Muscidae</taxon>
        <taxon>Musca</taxon>
    </lineage>
</organism>
<dbReference type="EnsemblMetazoa" id="MDOA014489-RA">
    <property type="protein sequence ID" value="MDOA014489-PA"/>
    <property type="gene ID" value="MDOA014489"/>
</dbReference>
<evidence type="ECO:0000259" key="1">
    <source>
        <dbReference type="Pfam" id="PF01423"/>
    </source>
</evidence>
<dbReference type="InterPro" id="IPR010920">
    <property type="entry name" value="LSM_dom_sf"/>
</dbReference>